<feature type="binding site" evidence="4">
    <location>
        <position position="380"/>
    </location>
    <ligand>
        <name>Fe cation</name>
        <dbReference type="ChEBI" id="CHEBI:24875"/>
    </ligand>
</feature>
<feature type="binding site" evidence="4">
    <location>
        <position position="366"/>
    </location>
    <ligand>
        <name>Fe cation</name>
        <dbReference type="ChEBI" id="CHEBI:24875"/>
    </ligand>
</feature>
<accession>A0A9X2HTU0</accession>
<keyword evidence="4" id="KW-0408">Iron</keyword>
<feature type="binding site" evidence="4">
    <location>
        <position position="363"/>
    </location>
    <ligand>
        <name>Fe cation</name>
        <dbReference type="ChEBI" id="CHEBI:24875"/>
    </ligand>
</feature>
<feature type="domain" description="LapB rubredoxin metal binding" evidence="5">
    <location>
        <begin position="361"/>
        <end position="388"/>
    </location>
</feature>
<dbReference type="AlphaFoldDB" id="A0A9X2HTU0"/>
<comment type="similarity">
    <text evidence="4">Belongs to the LapB family.</text>
</comment>
<dbReference type="GO" id="GO:0046890">
    <property type="term" value="P:regulation of lipid biosynthetic process"/>
    <property type="evidence" value="ECO:0007669"/>
    <property type="project" value="UniProtKB-UniRule"/>
</dbReference>
<dbReference type="SMART" id="SM00028">
    <property type="entry name" value="TPR"/>
    <property type="match status" value="5"/>
</dbReference>
<dbReference type="HAMAP" id="MF_00994">
    <property type="entry name" value="LPS_assembly_LapB"/>
    <property type="match status" value="1"/>
</dbReference>
<protein>
    <recommendedName>
        <fullName evidence="4">Lipopolysaccharide assembly protein B</fullName>
    </recommendedName>
</protein>
<dbReference type="EMBL" id="JAMFTH010000001">
    <property type="protein sequence ID" value="MCP8898368.1"/>
    <property type="molecule type" value="Genomic_DNA"/>
</dbReference>
<evidence type="ECO:0000259" key="5">
    <source>
        <dbReference type="Pfam" id="PF18073"/>
    </source>
</evidence>
<comment type="caution">
    <text evidence="6">The sequence shown here is derived from an EMBL/GenBank/DDBJ whole genome shotgun (WGS) entry which is preliminary data.</text>
</comment>
<proteinExistence type="inferred from homology"/>
<dbReference type="PANTHER" id="PTHR45586:SF1">
    <property type="entry name" value="LIPOPOLYSACCHARIDE ASSEMBLY PROTEIN B"/>
    <property type="match status" value="1"/>
</dbReference>
<organism evidence="6 7">
    <name type="scientific">Gilvimarinus xylanilyticus</name>
    <dbReference type="NCBI Taxonomy" id="2944139"/>
    <lineage>
        <taxon>Bacteria</taxon>
        <taxon>Pseudomonadati</taxon>
        <taxon>Pseudomonadota</taxon>
        <taxon>Gammaproteobacteria</taxon>
        <taxon>Cellvibrionales</taxon>
        <taxon>Cellvibrionaceae</taxon>
        <taxon>Gilvimarinus</taxon>
    </lineage>
</organism>
<dbReference type="PANTHER" id="PTHR45586">
    <property type="entry name" value="TPR REPEAT-CONTAINING PROTEIN PA4667"/>
    <property type="match status" value="1"/>
</dbReference>
<evidence type="ECO:0000256" key="2">
    <source>
        <dbReference type="ARBA" id="ARBA00022737"/>
    </source>
</evidence>
<gene>
    <name evidence="4 6" type="primary">lapB</name>
    <name evidence="6" type="ORF">M6D89_03530</name>
</gene>
<evidence type="ECO:0000256" key="3">
    <source>
        <dbReference type="ARBA" id="ARBA00022803"/>
    </source>
</evidence>
<dbReference type="SUPFAM" id="SSF48452">
    <property type="entry name" value="TPR-like"/>
    <property type="match status" value="2"/>
</dbReference>
<keyword evidence="2 4" id="KW-0677">Repeat</keyword>
<dbReference type="GO" id="GO:0005506">
    <property type="term" value="F:iron ion binding"/>
    <property type="evidence" value="ECO:0007669"/>
    <property type="project" value="UniProtKB-UniRule"/>
</dbReference>
<dbReference type="InterPro" id="IPR041166">
    <property type="entry name" value="Rubredoxin_2"/>
</dbReference>
<comment type="subcellular location">
    <subcellularLocation>
        <location evidence="4">Cell inner membrane</location>
        <topology evidence="4">Single-pass membrane protein</topology>
        <orientation evidence="4">Cytoplasmic side</orientation>
    </subcellularLocation>
</comment>
<sequence>MNTLALLGALVLGVLLGLGVGYIRRASRELRQPKDYALQYYKGLSYLFNEQPDGAIDAFIGSLDVNSDTLETHLALGNMLRKRGEVTKAIKIHQNLLARPGLTTRQLHEAQLELARDYVRSGLLDRAEALLLELVKLSSAYQQVALEHLVEIYQDEQEWAKAIDMAAKLDSKHYKPKQAYQLNQLQAHFSCELALLEQKQRSYNKVRNHLLAALKYDPQCVRASLLFAHLEIIQGRYRGALEHLHKVPEQAPDFIIEALDMICECYDKLGEPEALLRYLQSLYDSYPSNSLVLKIAEKLRWVNDDYRAADFIAEQLKERPSIRTLNRLVELYLPHSEGRGRENLQLLKQLVDKVIAEKPSYCCTKCGFSGNTIHWLCPGCKTWGSVRPIRGVAGE</sequence>
<dbReference type="Proteomes" id="UP001139319">
    <property type="component" value="Unassembled WGS sequence"/>
</dbReference>
<feature type="binding site" evidence="4">
    <location>
        <position position="377"/>
    </location>
    <ligand>
        <name>Fe cation</name>
        <dbReference type="ChEBI" id="CHEBI:24875"/>
    </ligand>
</feature>
<comment type="function">
    <text evidence="4">Modulates cellular lipopolysaccharide (LPS) levels by regulating LpxC, which is involved in lipid A biosynthesis. May act by modulating the proteolytic activity of FtsH towards LpxC. May also coordinate assembly of proteins involved in LPS synthesis at the plasma membrane.</text>
</comment>
<keyword evidence="7" id="KW-1185">Reference proteome</keyword>
<keyword evidence="3 4" id="KW-0802">TPR repeat</keyword>
<keyword evidence="4" id="KW-0997">Cell inner membrane</keyword>
<dbReference type="InterPro" id="IPR051012">
    <property type="entry name" value="CellSynth/LPSAsmb/PSIAsmb"/>
</dbReference>
<keyword evidence="4" id="KW-1133">Transmembrane helix</keyword>
<dbReference type="InterPro" id="IPR011990">
    <property type="entry name" value="TPR-like_helical_dom_sf"/>
</dbReference>
<dbReference type="Pfam" id="PF18073">
    <property type="entry name" value="Zn_ribbon_LapB"/>
    <property type="match status" value="1"/>
</dbReference>
<dbReference type="GO" id="GO:0008653">
    <property type="term" value="P:lipopolysaccharide metabolic process"/>
    <property type="evidence" value="ECO:0007669"/>
    <property type="project" value="InterPro"/>
</dbReference>
<evidence type="ECO:0000313" key="7">
    <source>
        <dbReference type="Proteomes" id="UP001139319"/>
    </source>
</evidence>
<keyword evidence="4" id="KW-1003">Cell membrane</keyword>
<dbReference type="Pfam" id="PF13432">
    <property type="entry name" value="TPR_16"/>
    <property type="match status" value="1"/>
</dbReference>
<dbReference type="GO" id="GO:0009898">
    <property type="term" value="C:cytoplasmic side of plasma membrane"/>
    <property type="evidence" value="ECO:0007669"/>
    <property type="project" value="UniProtKB-UniRule"/>
</dbReference>
<dbReference type="InterPro" id="IPR030865">
    <property type="entry name" value="LapB"/>
</dbReference>
<feature type="topological domain" description="Cytoplasmic" evidence="4">
    <location>
        <begin position="23"/>
        <end position="395"/>
    </location>
</feature>
<keyword evidence="4" id="KW-0472">Membrane</keyword>
<reference evidence="6" key="1">
    <citation type="submission" date="2022-05" db="EMBL/GenBank/DDBJ databases">
        <authorList>
            <person name="Sun H.-N."/>
        </authorList>
    </citation>
    <scope>NUCLEOTIDE SEQUENCE</scope>
    <source>
        <strain evidence="6">HB14</strain>
    </source>
</reference>
<keyword evidence="1 4" id="KW-0479">Metal-binding</keyword>
<reference evidence="6" key="2">
    <citation type="submission" date="2023-01" db="EMBL/GenBank/DDBJ databases">
        <title>Gilvimarinus xylanilyticus HB14 isolated from Caulerpa lentillifera aquaculture base in Hainan, China.</title>
        <authorList>
            <person name="Zhang Y.-J."/>
        </authorList>
    </citation>
    <scope>NUCLEOTIDE SEQUENCE</scope>
    <source>
        <strain evidence="6">HB14</strain>
    </source>
</reference>
<dbReference type="RefSeq" id="WP_253967695.1">
    <property type="nucleotide sequence ID" value="NZ_JAMFTH010000001.1"/>
</dbReference>
<evidence type="ECO:0000256" key="4">
    <source>
        <dbReference type="HAMAP-Rule" id="MF_00994"/>
    </source>
</evidence>
<evidence type="ECO:0000313" key="6">
    <source>
        <dbReference type="EMBL" id="MCP8898368.1"/>
    </source>
</evidence>
<dbReference type="Pfam" id="PF13176">
    <property type="entry name" value="TPR_7"/>
    <property type="match status" value="1"/>
</dbReference>
<dbReference type="Gene3D" id="1.25.40.10">
    <property type="entry name" value="Tetratricopeptide repeat domain"/>
    <property type="match status" value="1"/>
</dbReference>
<name>A0A9X2HTU0_9GAMM</name>
<dbReference type="NCBIfam" id="NF008757">
    <property type="entry name" value="PRK11788.1-5"/>
    <property type="match status" value="1"/>
</dbReference>
<keyword evidence="4" id="KW-0812">Transmembrane</keyword>
<evidence type="ECO:0000256" key="1">
    <source>
        <dbReference type="ARBA" id="ARBA00022723"/>
    </source>
</evidence>
<dbReference type="InterPro" id="IPR019734">
    <property type="entry name" value="TPR_rpt"/>
</dbReference>